<feature type="chain" id="PRO_5039629022" description="DUF6318 domain-containing protein" evidence="2">
    <location>
        <begin position="22"/>
        <end position="200"/>
    </location>
</feature>
<evidence type="ECO:0000256" key="1">
    <source>
        <dbReference type="SAM" id="MobiDB-lite"/>
    </source>
</evidence>
<dbReference type="Proteomes" id="UP000547458">
    <property type="component" value="Unassembled WGS sequence"/>
</dbReference>
<dbReference type="AlphaFoldDB" id="A0A846RL00"/>
<sequence length="200" mass="20465">MKITKLAAVAAVAIAALTGCGGSTESSDSTSNTAPTPASSTAPAQNIAAPSTNDLMSEPTAAGAKAFLHHAFELKSYAQQTGDIEPLLASLDGAEAAAADAEAIKAIYDDGGWILGGQPKVKQIVITTPAEEVAEGTEVDALIPVNPDAYTSFNEAGEVQETRPFDPAGSMYSATVVYSDGAWKATYLEETPDAELPATE</sequence>
<keyword evidence="5" id="KW-1185">Reference proteome</keyword>
<evidence type="ECO:0000256" key="2">
    <source>
        <dbReference type="SAM" id="SignalP"/>
    </source>
</evidence>
<accession>A0A846RL00</accession>
<gene>
    <name evidence="4" type="ORF">BJ994_001426</name>
</gene>
<dbReference type="RefSeq" id="WP_167992889.1">
    <property type="nucleotide sequence ID" value="NZ_JAATJL010000001.1"/>
</dbReference>
<dbReference type="InterPro" id="IPR046281">
    <property type="entry name" value="DUF6318"/>
</dbReference>
<dbReference type="PROSITE" id="PS51257">
    <property type="entry name" value="PROKAR_LIPOPROTEIN"/>
    <property type="match status" value="1"/>
</dbReference>
<reference evidence="4 5" key="1">
    <citation type="submission" date="2020-03" db="EMBL/GenBank/DDBJ databases">
        <title>Sequencing the genomes of 1000 actinobacteria strains.</title>
        <authorList>
            <person name="Klenk H.-P."/>
        </authorList>
    </citation>
    <scope>NUCLEOTIDE SEQUENCE [LARGE SCALE GENOMIC DNA]</scope>
    <source>
        <strain evidence="4 5">DSM 16403</strain>
    </source>
</reference>
<dbReference type="Pfam" id="PF19843">
    <property type="entry name" value="DUF6318"/>
    <property type="match status" value="1"/>
</dbReference>
<feature type="compositionally biased region" description="Low complexity" evidence="1">
    <location>
        <begin position="26"/>
        <end position="44"/>
    </location>
</feature>
<name>A0A846RL00_9MICC</name>
<comment type="caution">
    <text evidence="4">The sequence shown here is derived from an EMBL/GenBank/DDBJ whole genome shotgun (WGS) entry which is preliminary data.</text>
</comment>
<dbReference type="EMBL" id="JAATJL010000001">
    <property type="protein sequence ID" value="NJC22350.1"/>
    <property type="molecule type" value="Genomic_DNA"/>
</dbReference>
<evidence type="ECO:0000313" key="4">
    <source>
        <dbReference type="EMBL" id="NJC22350.1"/>
    </source>
</evidence>
<feature type="domain" description="DUF6318" evidence="3">
    <location>
        <begin position="37"/>
        <end position="186"/>
    </location>
</feature>
<feature type="region of interest" description="Disordered" evidence="1">
    <location>
        <begin position="21"/>
        <end position="55"/>
    </location>
</feature>
<keyword evidence="2" id="KW-0732">Signal</keyword>
<organism evidence="4 5">
    <name type="scientific">Arthrobacter pigmenti</name>
    <dbReference type="NCBI Taxonomy" id="271432"/>
    <lineage>
        <taxon>Bacteria</taxon>
        <taxon>Bacillati</taxon>
        <taxon>Actinomycetota</taxon>
        <taxon>Actinomycetes</taxon>
        <taxon>Micrococcales</taxon>
        <taxon>Micrococcaceae</taxon>
        <taxon>Arthrobacter</taxon>
    </lineage>
</organism>
<evidence type="ECO:0000313" key="5">
    <source>
        <dbReference type="Proteomes" id="UP000547458"/>
    </source>
</evidence>
<evidence type="ECO:0000259" key="3">
    <source>
        <dbReference type="Pfam" id="PF19843"/>
    </source>
</evidence>
<feature type="signal peptide" evidence="2">
    <location>
        <begin position="1"/>
        <end position="21"/>
    </location>
</feature>
<protein>
    <recommendedName>
        <fullName evidence="3">DUF6318 domain-containing protein</fullName>
    </recommendedName>
</protein>
<proteinExistence type="predicted"/>